<gene>
    <name evidence="4" type="ORF">Q3O60_06135</name>
</gene>
<evidence type="ECO:0000313" key="4">
    <source>
        <dbReference type="EMBL" id="MDP4535758.1"/>
    </source>
</evidence>
<reference evidence="4 5" key="1">
    <citation type="submission" date="2023-08" db="EMBL/GenBank/DDBJ databases">
        <authorList>
            <person name="Joshi A."/>
            <person name="Thite S."/>
        </authorList>
    </citation>
    <scope>NUCLEOTIDE SEQUENCE [LARGE SCALE GENOMIC DNA]</scope>
    <source>
        <strain evidence="4 5">AC40</strain>
    </source>
</reference>
<dbReference type="Proteomes" id="UP001231616">
    <property type="component" value="Unassembled WGS sequence"/>
</dbReference>
<proteinExistence type="inferred from homology"/>
<accession>A0ABT9GXH7</accession>
<organism evidence="4 5">
    <name type="scientific">Alkalimonas collagenimarina</name>
    <dbReference type="NCBI Taxonomy" id="400390"/>
    <lineage>
        <taxon>Bacteria</taxon>
        <taxon>Pseudomonadati</taxon>
        <taxon>Pseudomonadota</taxon>
        <taxon>Gammaproteobacteria</taxon>
        <taxon>Alkalimonas</taxon>
    </lineage>
</organism>
<dbReference type="InterPro" id="IPR001638">
    <property type="entry name" value="Solute-binding_3/MltF_N"/>
</dbReference>
<feature type="domain" description="Solute-binding protein family 3/N-terminal" evidence="3">
    <location>
        <begin position="18"/>
        <end position="242"/>
    </location>
</feature>
<dbReference type="SMART" id="SM00062">
    <property type="entry name" value="PBPb"/>
    <property type="match status" value="1"/>
</dbReference>
<dbReference type="RefSeq" id="WP_305893025.1">
    <property type="nucleotide sequence ID" value="NZ_JAUZVZ010000007.1"/>
</dbReference>
<comment type="similarity">
    <text evidence="1">Belongs to the bacterial solute-binding protein 3 family.</text>
</comment>
<sequence length="247" mass="28684">MIPALLYGLTLNAHEHPELEWCLDDHPYWHFYPEDSEPYGPTVDLMRIIAERAGIKLRFSPNTPFSRCLRQMEQGQTDLMSSLNHSEERARYMHFIPYDEAKPEVVYLLQESTDIASWNALSEHRIAVVKDYVYSQELNQKLAENQLNLVEAERLDDAFALLLLGEVDAVIGPAQSSINVIQHNPRFHQRFKKASYEFNFQQGRTVNLTLSRYSPHQELLPKLQQVVQQMVESGEVKQFRADLNVLE</sequence>
<dbReference type="PANTHER" id="PTHR35936:SF6">
    <property type="entry name" value="AMINO ACID ABC TRANSPORTER SUBSTRATE-BINDING PAAT FAMILY PROTEIN"/>
    <property type="match status" value="1"/>
</dbReference>
<dbReference type="SUPFAM" id="SSF53850">
    <property type="entry name" value="Periplasmic binding protein-like II"/>
    <property type="match status" value="1"/>
</dbReference>
<evidence type="ECO:0000256" key="2">
    <source>
        <dbReference type="ARBA" id="ARBA00022729"/>
    </source>
</evidence>
<protein>
    <submittedName>
        <fullName evidence="4">Transporter substrate-binding domain-containing protein</fullName>
    </submittedName>
</protein>
<evidence type="ECO:0000313" key="5">
    <source>
        <dbReference type="Proteomes" id="UP001231616"/>
    </source>
</evidence>
<comment type="caution">
    <text evidence="4">The sequence shown here is derived from an EMBL/GenBank/DDBJ whole genome shotgun (WGS) entry which is preliminary data.</text>
</comment>
<dbReference type="Gene3D" id="3.40.190.10">
    <property type="entry name" value="Periplasmic binding protein-like II"/>
    <property type="match status" value="2"/>
</dbReference>
<keyword evidence="2" id="KW-0732">Signal</keyword>
<dbReference type="Pfam" id="PF00497">
    <property type="entry name" value="SBP_bac_3"/>
    <property type="match status" value="1"/>
</dbReference>
<dbReference type="PANTHER" id="PTHR35936">
    <property type="entry name" value="MEMBRANE-BOUND LYTIC MUREIN TRANSGLYCOSYLASE F"/>
    <property type="match status" value="1"/>
</dbReference>
<dbReference type="EMBL" id="JAUZVZ010000007">
    <property type="protein sequence ID" value="MDP4535758.1"/>
    <property type="molecule type" value="Genomic_DNA"/>
</dbReference>
<keyword evidence="5" id="KW-1185">Reference proteome</keyword>
<evidence type="ECO:0000256" key="1">
    <source>
        <dbReference type="ARBA" id="ARBA00010333"/>
    </source>
</evidence>
<evidence type="ECO:0000259" key="3">
    <source>
        <dbReference type="SMART" id="SM00062"/>
    </source>
</evidence>
<name>A0ABT9GXH7_9GAMM</name>